<organism evidence="2 3">
    <name type="scientific">Plakobranchus ocellatus</name>
    <dbReference type="NCBI Taxonomy" id="259542"/>
    <lineage>
        <taxon>Eukaryota</taxon>
        <taxon>Metazoa</taxon>
        <taxon>Spiralia</taxon>
        <taxon>Lophotrochozoa</taxon>
        <taxon>Mollusca</taxon>
        <taxon>Gastropoda</taxon>
        <taxon>Heterobranchia</taxon>
        <taxon>Euthyneura</taxon>
        <taxon>Panpulmonata</taxon>
        <taxon>Sacoglossa</taxon>
        <taxon>Placobranchoidea</taxon>
        <taxon>Plakobranchidae</taxon>
        <taxon>Plakobranchus</taxon>
    </lineage>
</organism>
<comment type="caution">
    <text evidence="2">The sequence shown here is derived from an EMBL/GenBank/DDBJ whole genome shotgun (WGS) entry which is preliminary data.</text>
</comment>
<reference evidence="2 3" key="1">
    <citation type="journal article" date="2021" name="Elife">
        <title>Chloroplast acquisition without the gene transfer in kleptoplastic sea slugs, Plakobranchus ocellatus.</title>
        <authorList>
            <person name="Maeda T."/>
            <person name="Takahashi S."/>
            <person name="Yoshida T."/>
            <person name="Shimamura S."/>
            <person name="Takaki Y."/>
            <person name="Nagai Y."/>
            <person name="Toyoda A."/>
            <person name="Suzuki Y."/>
            <person name="Arimoto A."/>
            <person name="Ishii H."/>
            <person name="Satoh N."/>
            <person name="Nishiyama T."/>
            <person name="Hasebe M."/>
            <person name="Maruyama T."/>
            <person name="Minagawa J."/>
            <person name="Obokata J."/>
            <person name="Shigenobu S."/>
        </authorList>
    </citation>
    <scope>NUCLEOTIDE SEQUENCE [LARGE SCALE GENOMIC DNA]</scope>
</reference>
<protein>
    <submittedName>
        <fullName evidence="2">Uncharacterized protein</fullName>
    </submittedName>
</protein>
<evidence type="ECO:0000313" key="3">
    <source>
        <dbReference type="Proteomes" id="UP000735302"/>
    </source>
</evidence>
<name>A0AAV3ZIS9_9GAST</name>
<gene>
    <name evidence="2" type="ORF">PoB_002552600</name>
</gene>
<dbReference type="EMBL" id="BLXT01002928">
    <property type="protein sequence ID" value="GFN99020.1"/>
    <property type="molecule type" value="Genomic_DNA"/>
</dbReference>
<evidence type="ECO:0000256" key="1">
    <source>
        <dbReference type="SAM" id="MobiDB-lite"/>
    </source>
</evidence>
<dbReference type="Proteomes" id="UP000735302">
    <property type="component" value="Unassembled WGS sequence"/>
</dbReference>
<proteinExistence type="predicted"/>
<evidence type="ECO:0000313" key="2">
    <source>
        <dbReference type="EMBL" id="GFN99020.1"/>
    </source>
</evidence>
<accession>A0AAV3ZIS9</accession>
<dbReference type="AlphaFoldDB" id="A0AAV3ZIS9"/>
<feature type="region of interest" description="Disordered" evidence="1">
    <location>
        <begin position="29"/>
        <end position="54"/>
    </location>
</feature>
<keyword evidence="3" id="KW-1185">Reference proteome</keyword>
<feature type="compositionally biased region" description="Low complexity" evidence="1">
    <location>
        <begin position="35"/>
        <end position="48"/>
    </location>
</feature>
<sequence length="182" mass="20080">MEETKKEAERGAGKRSSAIGFLYIASPQQGDLRLSGPPSGQGASSGAQTRDRRVPTDLRADSLATVPSTPPSSAIAQPGQCVEVWRCTCAELFSRWDSGTEVTCCNKAQVHLVRSRFDLWPRTLSDHSLQQQPPDTAAHRQKETADTSEWLAAVKSRDSLVIEFHIKNNFFNHPHLSLKLLL</sequence>